<dbReference type="RefSeq" id="XP_031425760.1">
    <property type="nucleotide sequence ID" value="XM_031569900.1"/>
</dbReference>
<dbReference type="SMART" id="SM00255">
    <property type="entry name" value="TIR"/>
    <property type="match status" value="1"/>
</dbReference>
<evidence type="ECO:0000256" key="5">
    <source>
        <dbReference type="ARBA" id="ARBA00022692"/>
    </source>
</evidence>
<dbReference type="PROSITE" id="PS51450">
    <property type="entry name" value="LRR"/>
    <property type="match status" value="2"/>
</dbReference>
<dbReference type="InterPro" id="IPR001611">
    <property type="entry name" value="Leu-rich_rpt"/>
</dbReference>
<keyword evidence="6" id="KW-0732">Signal</keyword>
<evidence type="ECO:0000313" key="17">
    <source>
        <dbReference type="RefSeq" id="XP_031425760.1"/>
    </source>
</evidence>
<dbReference type="GO" id="GO:0045087">
    <property type="term" value="P:innate immune response"/>
    <property type="evidence" value="ECO:0007669"/>
    <property type="project" value="UniProtKB-KW"/>
</dbReference>
<feature type="domain" description="TIR" evidence="15">
    <location>
        <begin position="474"/>
        <end position="615"/>
    </location>
</feature>
<comment type="subcellular location">
    <subcellularLocation>
        <location evidence="1">Membrane</location>
        <topology evidence="1">Single-pass type I membrane protein</topology>
    </subcellularLocation>
</comment>
<dbReference type="GeneID" id="105895286"/>
<dbReference type="SUPFAM" id="SSF52200">
    <property type="entry name" value="Toll/Interleukin receptor TIR domain"/>
    <property type="match status" value="1"/>
</dbReference>
<reference evidence="17" key="1">
    <citation type="submission" date="2025-08" db="UniProtKB">
        <authorList>
            <consortium name="RefSeq"/>
        </authorList>
    </citation>
    <scope>IDENTIFICATION</scope>
</reference>
<dbReference type="Pfam" id="PF13855">
    <property type="entry name" value="LRR_8"/>
    <property type="match status" value="1"/>
</dbReference>
<keyword evidence="9 14" id="KW-1133">Transmembrane helix</keyword>
<keyword evidence="11" id="KW-0675">Receptor</keyword>
<keyword evidence="10 14" id="KW-0472">Membrane</keyword>
<keyword evidence="5 14" id="KW-0812">Transmembrane</keyword>
<evidence type="ECO:0000256" key="12">
    <source>
        <dbReference type="ARBA" id="ARBA00023180"/>
    </source>
</evidence>
<dbReference type="PANTHER" id="PTHR24365:SF539">
    <property type="entry name" value="TOLL-LIKE RECEPTOR 1"/>
    <property type="match status" value="1"/>
</dbReference>
<keyword evidence="8" id="KW-0391">Immunity</keyword>
<dbReference type="GO" id="GO:0005886">
    <property type="term" value="C:plasma membrane"/>
    <property type="evidence" value="ECO:0007669"/>
    <property type="project" value="TreeGrafter"/>
</dbReference>
<comment type="similarity">
    <text evidence="2">Belongs to the Toll-like receptor family.</text>
</comment>
<name>A0A6P8FQN0_CLUHA</name>
<evidence type="ECO:0000259" key="15">
    <source>
        <dbReference type="PROSITE" id="PS50104"/>
    </source>
</evidence>
<organism evidence="16 17">
    <name type="scientific">Clupea harengus</name>
    <name type="common">Atlantic herring</name>
    <dbReference type="NCBI Taxonomy" id="7950"/>
    <lineage>
        <taxon>Eukaryota</taxon>
        <taxon>Metazoa</taxon>
        <taxon>Chordata</taxon>
        <taxon>Craniata</taxon>
        <taxon>Vertebrata</taxon>
        <taxon>Euteleostomi</taxon>
        <taxon>Actinopterygii</taxon>
        <taxon>Neopterygii</taxon>
        <taxon>Teleostei</taxon>
        <taxon>Clupei</taxon>
        <taxon>Clupeiformes</taxon>
        <taxon>Clupeoidei</taxon>
        <taxon>Clupeidae</taxon>
        <taxon>Clupea</taxon>
    </lineage>
</organism>
<dbReference type="KEGG" id="char:105895286"/>
<keyword evidence="16" id="KW-1185">Reference proteome</keyword>
<dbReference type="SMART" id="SM00082">
    <property type="entry name" value="LRRCT"/>
    <property type="match status" value="1"/>
</dbReference>
<dbReference type="Gene3D" id="3.80.10.10">
    <property type="entry name" value="Ribonuclease Inhibitor"/>
    <property type="match status" value="2"/>
</dbReference>
<dbReference type="Proteomes" id="UP000515152">
    <property type="component" value="Chromosome 7"/>
</dbReference>
<dbReference type="InterPro" id="IPR032675">
    <property type="entry name" value="LRR_dom_sf"/>
</dbReference>
<dbReference type="PANTHER" id="PTHR24365">
    <property type="entry name" value="TOLL-LIKE RECEPTOR"/>
    <property type="match status" value="1"/>
</dbReference>
<dbReference type="Gene3D" id="3.40.50.10140">
    <property type="entry name" value="Toll/interleukin-1 receptor homology (TIR) domain"/>
    <property type="match status" value="1"/>
</dbReference>
<evidence type="ECO:0000313" key="16">
    <source>
        <dbReference type="Proteomes" id="UP000515152"/>
    </source>
</evidence>
<dbReference type="InterPro" id="IPR000157">
    <property type="entry name" value="TIR_dom"/>
</dbReference>
<evidence type="ECO:0000256" key="9">
    <source>
        <dbReference type="ARBA" id="ARBA00022989"/>
    </source>
</evidence>
<evidence type="ECO:0000256" key="2">
    <source>
        <dbReference type="ARBA" id="ARBA00009634"/>
    </source>
</evidence>
<evidence type="ECO:0000256" key="4">
    <source>
        <dbReference type="ARBA" id="ARBA00022614"/>
    </source>
</evidence>
<dbReference type="InterPro" id="IPR000483">
    <property type="entry name" value="Cys-rich_flank_reg_C"/>
</dbReference>
<keyword evidence="13" id="KW-0395">Inflammatory response</keyword>
<evidence type="ECO:0000256" key="14">
    <source>
        <dbReference type="SAM" id="Phobius"/>
    </source>
</evidence>
<dbReference type="InterPro" id="IPR003591">
    <property type="entry name" value="Leu-rich_rpt_typical-subtyp"/>
</dbReference>
<dbReference type="FunFam" id="3.40.50.10140:FF:000001">
    <property type="entry name" value="Toll-like receptor 2"/>
    <property type="match status" value="1"/>
</dbReference>
<evidence type="ECO:0000256" key="13">
    <source>
        <dbReference type="ARBA" id="ARBA00023198"/>
    </source>
</evidence>
<accession>A0A6P8FQN0</accession>
<protein>
    <submittedName>
        <fullName evidence="17">Toll-like receptor 6</fullName>
    </submittedName>
</protein>
<dbReference type="Pfam" id="PF01582">
    <property type="entry name" value="TIR"/>
    <property type="match status" value="1"/>
</dbReference>
<gene>
    <name evidence="17" type="primary">LOC105895286</name>
</gene>
<dbReference type="InterPro" id="IPR035897">
    <property type="entry name" value="Toll_tir_struct_dom_sf"/>
</dbReference>
<evidence type="ECO:0000256" key="7">
    <source>
        <dbReference type="ARBA" id="ARBA00022737"/>
    </source>
</evidence>
<proteinExistence type="inferred from homology"/>
<dbReference type="SMART" id="SM00369">
    <property type="entry name" value="LRR_TYP"/>
    <property type="match status" value="8"/>
</dbReference>
<keyword evidence="3" id="KW-0399">Innate immunity</keyword>
<dbReference type="OrthoDB" id="1081807at2759"/>
<evidence type="ECO:0000256" key="1">
    <source>
        <dbReference type="ARBA" id="ARBA00004479"/>
    </source>
</evidence>
<feature type="transmembrane region" description="Helical" evidence="14">
    <location>
        <begin position="419"/>
        <end position="443"/>
    </location>
</feature>
<sequence length="645" mass="73688">MKGAAGTCIIPDKDQIDLSDHNLTGVPSNLPQNTQYLELSFNSISTLTSEGLASLSALCIFKMTNCGLTSILPTAFQGNPRLEELDLSFNALSTIPEIQRLPKLRILDLSENLYESFTLGQSFQNLQSLSSISLGGPRISHLGKRDLKPLTSSPLPNLTDDLRNVGKLQHLTFENSWYSSSDLSQAFVHIIQSPLQTLSFRNCSYNVFPIRALSTLKELIIKKNKLESLYRVAEYTHLLTHLEILDLSFNPIKLPDHKKVNWPAHLGNLSLSGNLLGNALFDHLSPHFVSLNLTQTDITSLNTDALHHMKDLRQLSLGSNAIRDLPPDLTLPALEELHVDRNSIDTLKPETFRGLPNLKKFNGGHNPFACDCNLYWFVHDFNKTLLVDWPAAYKCYSPAQLTGTPLKDFDPGKVVCNPLIMFGICFPVVLFVLVSFGVVFHFMDGVWYVKMLWIWLRVKQRSRNKYRRLASSTFNYHAFISYSEKDAEWVQSELVHQLEAADFHLCIHERDFVPGEWVIDNIINCVESSYKTVFVLSRSFVQSEWCNYELFFAQHRAIDTQEDSLLFVLLEPIPPDLLSRKFQRLRYFLRQQTYLQWPDEEPKRRLFWSSLTAMLRTADRSVVLRQVAEDIADLCHNVTEEAEHT</sequence>
<dbReference type="PROSITE" id="PS50104">
    <property type="entry name" value="TIR"/>
    <property type="match status" value="1"/>
</dbReference>
<evidence type="ECO:0000256" key="8">
    <source>
        <dbReference type="ARBA" id="ARBA00022859"/>
    </source>
</evidence>
<dbReference type="GO" id="GO:0006954">
    <property type="term" value="P:inflammatory response"/>
    <property type="evidence" value="ECO:0007669"/>
    <property type="project" value="UniProtKB-KW"/>
</dbReference>
<keyword evidence="12" id="KW-0325">Glycoprotein</keyword>
<dbReference type="GO" id="GO:0002224">
    <property type="term" value="P:toll-like receptor signaling pathway"/>
    <property type="evidence" value="ECO:0007669"/>
    <property type="project" value="TreeGrafter"/>
</dbReference>
<dbReference type="GO" id="GO:0038023">
    <property type="term" value="F:signaling receptor activity"/>
    <property type="evidence" value="ECO:0007669"/>
    <property type="project" value="TreeGrafter"/>
</dbReference>
<evidence type="ECO:0000256" key="11">
    <source>
        <dbReference type="ARBA" id="ARBA00023170"/>
    </source>
</evidence>
<evidence type="ECO:0000256" key="6">
    <source>
        <dbReference type="ARBA" id="ARBA00022729"/>
    </source>
</evidence>
<dbReference type="AlphaFoldDB" id="A0A6P8FQN0"/>
<dbReference type="SUPFAM" id="SSF52058">
    <property type="entry name" value="L domain-like"/>
    <property type="match status" value="1"/>
</dbReference>
<evidence type="ECO:0000256" key="3">
    <source>
        <dbReference type="ARBA" id="ARBA00022588"/>
    </source>
</evidence>
<evidence type="ECO:0000256" key="10">
    <source>
        <dbReference type="ARBA" id="ARBA00023136"/>
    </source>
</evidence>
<keyword evidence="4" id="KW-0433">Leucine-rich repeat</keyword>
<keyword evidence="7" id="KW-0677">Repeat</keyword>